<keyword evidence="4 7" id="KW-0689">Ribosomal protein</keyword>
<evidence type="ECO:0000259" key="9">
    <source>
        <dbReference type="Pfam" id="PF01281"/>
    </source>
</evidence>
<dbReference type="SUPFAM" id="SSF55653">
    <property type="entry name" value="Ribosomal protein L9 C-domain"/>
    <property type="match status" value="1"/>
</dbReference>
<accession>F8L345</accession>
<keyword evidence="3 7" id="KW-0694">RNA-binding</keyword>
<evidence type="ECO:0000256" key="2">
    <source>
        <dbReference type="ARBA" id="ARBA00022730"/>
    </source>
</evidence>
<dbReference type="NCBIfam" id="TIGR00158">
    <property type="entry name" value="L9"/>
    <property type="match status" value="1"/>
</dbReference>
<feature type="compositionally biased region" description="Basic and acidic residues" evidence="8">
    <location>
        <begin position="191"/>
        <end position="207"/>
    </location>
</feature>
<dbReference type="GO" id="GO:0006412">
    <property type="term" value="P:translation"/>
    <property type="evidence" value="ECO:0007669"/>
    <property type="project" value="UniProtKB-UniRule"/>
</dbReference>
<sequence length="207" mass="23397">MQKNTQPNQLLLLEDVVNLGRKGDLVKAKPGFARNFLLPKKKAVIADKRTIRLQERLKEERAKQSAVDKKESEAFAVQIKGKTLKTNVKSDKEGHLYGSVAVVDIVKILEEEEGVKLERRNVVLPKPIKTVGTFEIQLRLKEDVPATFFLKVIGEGQIEEVKSRVKVKEEGAEDLSEEGVSEEGEPLPTLKEQKAEMRDELEERSKK</sequence>
<evidence type="ECO:0000256" key="3">
    <source>
        <dbReference type="ARBA" id="ARBA00022884"/>
    </source>
</evidence>
<dbReference type="Gene3D" id="3.10.430.100">
    <property type="entry name" value="Ribosomal protein L9, C-terminal domain"/>
    <property type="match status" value="1"/>
</dbReference>
<dbReference type="EMBL" id="FR872582">
    <property type="protein sequence ID" value="CCB89683.1"/>
    <property type="molecule type" value="Genomic_DNA"/>
</dbReference>
<feature type="domain" description="Large ribosomal subunit protein bL9 C-terminal" evidence="10">
    <location>
        <begin position="71"/>
        <end position="153"/>
    </location>
</feature>
<dbReference type="InterPro" id="IPR036935">
    <property type="entry name" value="Ribosomal_bL9_N_sf"/>
</dbReference>
<dbReference type="STRING" id="331113.SNE_A18060"/>
<comment type="function">
    <text evidence="7">Binds to the 23S rRNA.</text>
</comment>
<dbReference type="GO" id="GO:0019843">
    <property type="term" value="F:rRNA binding"/>
    <property type="evidence" value="ECO:0007669"/>
    <property type="project" value="UniProtKB-UniRule"/>
</dbReference>
<comment type="similarity">
    <text evidence="1 7">Belongs to the bacterial ribosomal protein bL9 family.</text>
</comment>
<keyword evidence="5 7" id="KW-0687">Ribonucleoprotein</keyword>
<feature type="domain" description="Ribosomal protein L9" evidence="9">
    <location>
        <begin position="9"/>
        <end position="51"/>
    </location>
</feature>
<dbReference type="Pfam" id="PF03948">
    <property type="entry name" value="Ribosomal_L9_C"/>
    <property type="match status" value="1"/>
</dbReference>
<evidence type="ECO:0000313" key="11">
    <source>
        <dbReference type="EMBL" id="CCB89683.1"/>
    </source>
</evidence>
<feature type="compositionally biased region" description="Acidic residues" evidence="8">
    <location>
        <begin position="171"/>
        <end position="185"/>
    </location>
</feature>
<reference evidence="11 12" key="1">
    <citation type="journal article" date="2011" name="Mol. Biol. Evol.">
        <title>Unity in variety--the pan-genome of the Chlamydiae.</title>
        <authorList>
            <person name="Collingro A."/>
            <person name="Tischler P."/>
            <person name="Weinmaier T."/>
            <person name="Penz T."/>
            <person name="Heinz E."/>
            <person name="Brunham R.C."/>
            <person name="Read T.D."/>
            <person name="Bavoil P.M."/>
            <person name="Sachse K."/>
            <person name="Kahane S."/>
            <person name="Friedman M.G."/>
            <person name="Rattei T."/>
            <person name="Myers G.S."/>
            <person name="Horn M."/>
        </authorList>
    </citation>
    <scope>NUCLEOTIDE SEQUENCE [LARGE SCALE GENOMIC DNA]</scope>
    <source>
        <strain evidence="12">ATCC VR-1471 / Z</strain>
    </source>
</reference>
<gene>
    <name evidence="7 11" type="primary">rplI</name>
    <name evidence="11" type="ordered locus">SNE_A18060</name>
</gene>
<evidence type="ECO:0000256" key="1">
    <source>
        <dbReference type="ARBA" id="ARBA00010605"/>
    </source>
</evidence>
<evidence type="ECO:0000256" key="5">
    <source>
        <dbReference type="ARBA" id="ARBA00023274"/>
    </source>
</evidence>
<proteinExistence type="inferred from homology"/>
<protein>
    <recommendedName>
        <fullName evidence="6 7">Large ribosomal subunit protein bL9</fullName>
    </recommendedName>
</protein>
<keyword evidence="2 7" id="KW-0699">rRNA-binding</keyword>
<name>F8L345_SIMNZ</name>
<evidence type="ECO:0000256" key="6">
    <source>
        <dbReference type="ARBA" id="ARBA00035292"/>
    </source>
</evidence>
<dbReference type="HAMAP" id="MF_00503">
    <property type="entry name" value="Ribosomal_bL9"/>
    <property type="match status" value="1"/>
</dbReference>
<dbReference type="InterPro" id="IPR036791">
    <property type="entry name" value="Ribosomal_bL9_C_sf"/>
</dbReference>
<dbReference type="RefSeq" id="WP_013944149.1">
    <property type="nucleotide sequence ID" value="NC_015713.1"/>
</dbReference>
<dbReference type="InterPro" id="IPR020070">
    <property type="entry name" value="Ribosomal_bL9_N"/>
</dbReference>
<dbReference type="eggNOG" id="COG0359">
    <property type="taxonomic scope" value="Bacteria"/>
</dbReference>
<dbReference type="PANTHER" id="PTHR21368">
    <property type="entry name" value="50S RIBOSOMAL PROTEIN L9"/>
    <property type="match status" value="1"/>
</dbReference>
<dbReference type="Gene3D" id="3.40.5.10">
    <property type="entry name" value="Ribosomal protein L9, N-terminal domain"/>
    <property type="match status" value="1"/>
</dbReference>
<keyword evidence="12" id="KW-1185">Reference proteome</keyword>
<dbReference type="HOGENOM" id="CLU_078938_1_2_0"/>
<evidence type="ECO:0000256" key="4">
    <source>
        <dbReference type="ARBA" id="ARBA00022980"/>
    </source>
</evidence>
<dbReference type="InterPro" id="IPR000244">
    <property type="entry name" value="Ribosomal_bL9"/>
</dbReference>
<dbReference type="AlphaFoldDB" id="F8L345"/>
<organism evidence="11 12">
    <name type="scientific">Simkania negevensis (strain ATCC VR-1471 / DSM 27360 / Z)</name>
    <dbReference type="NCBI Taxonomy" id="331113"/>
    <lineage>
        <taxon>Bacteria</taxon>
        <taxon>Pseudomonadati</taxon>
        <taxon>Chlamydiota</taxon>
        <taxon>Chlamydiia</taxon>
        <taxon>Parachlamydiales</taxon>
        <taxon>Simkaniaceae</taxon>
        <taxon>Simkania</taxon>
    </lineage>
</organism>
<evidence type="ECO:0000259" key="10">
    <source>
        <dbReference type="Pfam" id="PF03948"/>
    </source>
</evidence>
<evidence type="ECO:0000256" key="8">
    <source>
        <dbReference type="SAM" id="MobiDB-lite"/>
    </source>
</evidence>
<dbReference type="OrthoDB" id="9788336at2"/>
<evidence type="ECO:0000256" key="7">
    <source>
        <dbReference type="HAMAP-Rule" id="MF_00503"/>
    </source>
</evidence>
<evidence type="ECO:0000313" key="12">
    <source>
        <dbReference type="Proteomes" id="UP000000496"/>
    </source>
</evidence>
<feature type="region of interest" description="Disordered" evidence="8">
    <location>
        <begin position="169"/>
        <end position="207"/>
    </location>
</feature>
<dbReference type="GO" id="GO:1990904">
    <property type="term" value="C:ribonucleoprotein complex"/>
    <property type="evidence" value="ECO:0007669"/>
    <property type="project" value="UniProtKB-KW"/>
</dbReference>
<dbReference type="Proteomes" id="UP000000496">
    <property type="component" value="Chromosome gsn.131"/>
</dbReference>
<dbReference type="GO" id="GO:0003735">
    <property type="term" value="F:structural constituent of ribosome"/>
    <property type="evidence" value="ECO:0007669"/>
    <property type="project" value="InterPro"/>
</dbReference>
<dbReference type="Pfam" id="PF01281">
    <property type="entry name" value="Ribosomal_L9_N"/>
    <property type="match status" value="1"/>
</dbReference>
<dbReference type="SUPFAM" id="SSF55658">
    <property type="entry name" value="L9 N-domain-like"/>
    <property type="match status" value="1"/>
</dbReference>
<dbReference type="InterPro" id="IPR009027">
    <property type="entry name" value="Ribosomal_bL9/RNase_H1_N"/>
</dbReference>
<dbReference type="InterPro" id="IPR020594">
    <property type="entry name" value="Ribosomal_bL9_bac/chp"/>
</dbReference>
<dbReference type="GO" id="GO:0005840">
    <property type="term" value="C:ribosome"/>
    <property type="evidence" value="ECO:0007669"/>
    <property type="project" value="UniProtKB-KW"/>
</dbReference>
<dbReference type="InterPro" id="IPR020069">
    <property type="entry name" value="Ribosomal_bL9_C"/>
</dbReference>
<dbReference type="KEGG" id="sng:SNE_A18060"/>